<evidence type="ECO:0000313" key="3">
    <source>
        <dbReference type="EMBL" id="VAW32646.1"/>
    </source>
</evidence>
<accession>A0A3B0VKL1</accession>
<proteinExistence type="predicted"/>
<organism evidence="3">
    <name type="scientific">hydrothermal vent metagenome</name>
    <dbReference type="NCBI Taxonomy" id="652676"/>
    <lineage>
        <taxon>unclassified sequences</taxon>
        <taxon>metagenomes</taxon>
        <taxon>ecological metagenomes</taxon>
    </lineage>
</organism>
<dbReference type="SUPFAM" id="SSF75005">
    <property type="entry name" value="Arabinanase/levansucrase/invertase"/>
    <property type="match status" value="2"/>
</dbReference>
<evidence type="ECO:0000256" key="2">
    <source>
        <dbReference type="ARBA" id="ARBA00022679"/>
    </source>
</evidence>
<gene>
    <name evidence="3" type="ORF">MNBD_CPR01-453</name>
</gene>
<evidence type="ECO:0000256" key="1">
    <source>
        <dbReference type="ARBA" id="ARBA00022676"/>
    </source>
</evidence>
<feature type="non-terminal residue" evidence="3">
    <location>
        <position position="1"/>
    </location>
</feature>
<dbReference type="EMBL" id="UOEV01000060">
    <property type="protein sequence ID" value="VAW32646.1"/>
    <property type="molecule type" value="Genomic_DNA"/>
</dbReference>
<protein>
    <submittedName>
        <fullName evidence="3">COG2152 predicted glycoside hydrolase</fullName>
    </submittedName>
</protein>
<dbReference type="GO" id="GO:0016787">
    <property type="term" value="F:hydrolase activity"/>
    <property type="evidence" value="ECO:0007669"/>
    <property type="project" value="UniProtKB-KW"/>
</dbReference>
<dbReference type="CDD" id="cd18614">
    <property type="entry name" value="GH130"/>
    <property type="match status" value="1"/>
</dbReference>
<dbReference type="InterPro" id="IPR023296">
    <property type="entry name" value="Glyco_hydro_beta-prop_sf"/>
</dbReference>
<keyword evidence="3" id="KW-0378">Hydrolase</keyword>
<dbReference type="InterPro" id="IPR007184">
    <property type="entry name" value="Mannoside_phosphorylase"/>
</dbReference>
<dbReference type="PANTHER" id="PTHR34106:SF5">
    <property type="entry name" value="GLYCOSIDASE"/>
    <property type="match status" value="1"/>
</dbReference>
<dbReference type="Gene3D" id="2.115.10.20">
    <property type="entry name" value="Glycosyl hydrolase domain, family 43"/>
    <property type="match status" value="2"/>
</dbReference>
<dbReference type="Pfam" id="PF04041">
    <property type="entry name" value="Glyco_hydro_130"/>
    <property type="match status" value="2"/>
</dbReference>
<keyword evidence="1" id="KW-0328">Glycosyltransferase</keyword>
<dbReference type="CDD" id="cd18611">
    <property type="entry name" value="GH130"/>
    <property type="match status" value="1"/>
</dbReference>
<keyword evidence="2" id="KW-0808">Transferase</keyword>
<sequence length="607" mass="67749">KDGVRIFYRAMGDPDVLMTPPTSFSTIGTAFAEDGVHFNSRRQVIAPSESWEQFGCKDPRATFFEGKWYVFYTALGGFPFGPNNIKVAVAIGDSPEHLDEHHLITPFNAKDATLFPKRINGDIILMLTAHTDWTEEYPYPTIGIARAKKIEDFFDPAYWDNWHSELQKNALVDLRRTEHDHMEVGATPIQTENGWLLIYSYIQNYYDERSRTFGIEAALLDLEDPRNLISRTYPMMVPEEVYEKYGLVPNIVFPSGATIHKDLLELWYGSADTVSAKCSVNLKDLLHALDPSRSSRTLTRAKENPILSPRGNGFESNASFNPTAIDIDGSVHILYRAMDKSNTSTIGYARSKDGIHIDERLDEPIYIPRADFEKKQGDPNGNSGCEDPRISRIGDTIYLTYTACDGVRPPGGAFASISVSDFVEHRFENWSKPTFITPDGIDDKDIGLLSEKINGSYLLYHRVSNRICADLLHDLTDGKRISRCIDVIGPREGMWDSAKVGITGAPLKVSDGWLLIYHGVSNNSHYRLGAALLGEDGITIRARTADPILESVEPYEKDGVINNVVFSCGGVIRDDTLFVYYGGGDRVTGVATGSVNHIENALRNNEK</sequence>
<dbReference type="PANTHER" id="PTHR34106">
    <property type="entry name" value="GLYCOSIDASE"/>
    <property type="match status" value="1"/>
</dbReference>
<name>A0A3B0VKL1_9ZZZZ</name>
<dbReference type="GO" id="GO:0016757">
    <property type="term" value="F:glycosyltransferase activity"/>
    <property type="evidence" value="ECO:0007669"/>
    <property type="project" value="UniProtKB-KW"/>
</dbReference>
<reference evidence="3" key="1">
    <citation type="submission" date="2018-06" db="EMBL/GenBank/DDBJ databases">
        <authorList>
            <person name="Zhirakovskaya E."/>
        </authorList>
    </citation>
    <scope>NUCLEOTIDE SEQUENCE</scope>
</reference>
<dbReference type="AlphaFoldDB" id="A0A3B0VKL1"/>